<organism evidence="2 3">
    <name type="scientific">Glarea lozoyensis (strain ATCC 20868 / MF5171)</name>
    <dbReference type="NCBI Taxonomy" id="1116229"/>
    <lineage>
        <taxon>Eukaryota</taxon>
        <taxon>Fungi</taxon>
        <taxon>Dikarya</taxon>
        <taxon>Ascomycota</taxon>
        <taxon>Pezizomycotina</taxon>
        <taxon>Leotiomycetes</taxon>
        <taxon>Helotiales</taxon>
        <taxon>Helotiaceae</taxon>
        <taxon>Glarea</taxon>
    </lineage>
</organism>
<evidence type="ECO:0000313" key="2">
    <source>
        <dbReference type="EMBL" id="EPE26537.1"/>
    </source>
</evidence>
<evidence type="ECO:0000313" key="3">
    <source>
        <dbReference type="Proteomes" id="UP000016922"/>
    </source>
</evidence>
<dbReference type="HOGENOM" id="CLU_002639_3_0_1"/>
<sequence>MENCGLCWKCQSLLNTQYPKDLVIDNTDEYGDVTDKRIVRILKTRESVEITASNGCLLCLHILHALGIPARNALHQLTSVNDEASPHDIVYEMDIFIGDERDPPSIGLYVDPDNLDLGWNPGSEIRCSLKLYPEAEFPEMTPYANHGEVNASTGSDTSLSLAAAWLEKCSNDHESCNRSTSVTAFLPSRVIDLGSGEPRLIVVDENTPLLPFATMSHCWGSNAPLLLLSSKIAEFQTQIPTSELSKSFQDAFIVTRRLGLRYIWIDSLCIIQDSAEDWEKESQSMAEVYSHSHCNIAAAHATDGTQGCFIERNPDLVKPLKVELNWGPNPGTYYALPWRYWTHNVMAMPLHRRAWVCQERYLAPRNLYFGETQIYWECCRRIGSETFPLGVPGRVAGSSKDLDPRTNGAIRRKSMGLSETPELDTFSTWDLIVSTYSQGKLTYSRDKLVALSGLAARLQKHTNSKYLAGMWRKHLAYQLLWNVGGIQWIVSKSRPEIYTAPSWSWASTHGHIEDACVIRHADDREIIMEILAAEVELANEKNPFGQVKGGSLRLRCSLAKAGVHLEEEPMSRGSFNLFINGVRGGSASLDHYNHATAQPVKQYGLHYLPIRYTATYETITQNGVTMSVPWISGLIVQATSSITQSEFLRIGTFEIFYLPESFQAACRQYSSEVGQVKTEYGMDQWGAKFDIVII</sequence>
<reference evidence="2 3" key="1">
    <citation type="journal article" date="2013" name="BMC Genomics">
        <title>Genomics-driven discovery of the pneumocandin biosynthetic gene cluster in the fungus Glarea lozoyensis.</title>
        <authorList>
            <person name="Chen L."/>
            <person name="Yue Q."/>
            <person name="Zhang X."/>
            <person name="Xiang M."/>
            <person name="Wang C."/>
            <person name="Li S."/>
            <person name="Che Y."/>
            <person name="Ortiz-Lopez F.J."/>
            <person name="Bills G.F."/>
            <person name="Liu X."/>
            <person name="An Z."/>
        </authorList>
    </citation>
    <scope>NUCLEOTIDE SEQUENCE [LARGE SCALE GENOMIC DNA]</scope>
    <source>
        <strain evidence="3">ATCC 20868 / MF5171</strain>
    </source>
</reference>
<gene>
    <name evidence="2" type="ORF">GLAREA_02450</name>
</gene>
<dbReference type="eggNOG" id="ENOG502S8TM">
    <property type="taxonomic scope" value="Eukaryota"/>
</dbReference>
<dbReference type="PANTHER" id="PTHR33112:SF10">
    <property type="entry name" value="TOL"/>
    <property type="match status" value="1"/>
</dbReference>
<dbReference type="PANTHER" id="PTHR33112">
    <property type="entry name" value="DOMAIN PROTEIN, PUTATIVE-RELATED"/>
    <property type="match status" value="1"/>
</dbReference>
<dbReference type="GeneID" id="19461507"/>
<dbReference type="KEGG" id="glz:GLAREA_02450"/>
<dbReference type="AlphaFoldDB" id="S3CJ45"/>
<dbReference type="Proteomes" id="UP000016922">
    <property type="component" value="Unassembled WGS sequence"/>
</dbReference>
<dbReference type="InterPro" id="IPR010730">
    <property type="entry name" value="HET"/>
</dbReference>
<protein>
    <submittedName>
        <fullName evidence="2">Heterokaryon incompatibility protein</fullName>
    </submittedName>
</protein>
<dbReference type="OrthoDB" id="3560191at2759"/>
<dbReference type="EMBL" id="KE145370">
    <property type="protein sequence ID" value="EPE26537.1"/>
    <property type="molecule type" value="Genomic_DNA"/>
</dbReference>
<evidence type="ECO:0000259" key="1">
    <source>
        <dbReference type="Pfam" id="PF06985"/>
    </source>
</evidence>
<keyword evidence="3" id="KW-1185">Reference proteome</keyword>
<accession>S3CJ45</accession>
<feature type="domain" description="Heterokaryon incompatibility" evidence="1">
    <location>
        <begin position="212"/>
        <end position="359"/>
    </location>
</feature>
<dbReference type="Pfam" id="PF06985">
    <property type="entry name" value="HET"/>
    <property type="match status" value="1"/>
</dbReference>
<name>S3CJ45_GLAL2</name>
<dbReference type="RefSeq" id="XP_008085727.1">
    <property type="nucleotide sequence ID" value="XM_008087536.1"/>
</dbReference>
<dbReference type="OMA" id="NDEASPH"/>
<proteinExistence type="predicted"/>